<dbReference type="RefSeq" id="WP_224036684.1">
    <property type="nucleotide sequence ID" value="NZ_AP024849.1"/>
</dbReference>
<evidence type="ECO:0000259" key="2">
    <source>
        <dbReference type="PROSITE" id="PS51781"/>
    </source>
</evidence>
<dbReference type="PROSITE" id="PS51781">
    <property type="entry name" value="SH3B"/>
    <property type="match status" value="1"/>
</dbReference>
<name>A0ABM7T7Z0_9CLOT</name>
<organism evidence="3 4">
    <name type="scientific">Clostridium gelidum</name>
    <dbReference type="NCBI Taxonomy" id="704125"/>
    <lineage>
        <taxon>Bacteria</taxon>
        <taxon>Bacillati</taxon>
        <taxon>Bacillota</taxon>
        <taxon>Clostridia</taxon>
        <taxon>Eubacteriales</taxon>
        <taxon>Clostridiaceae</taxon>
        <taxon>Clostridium</taxon>
    </lineage>
</organism>
<feature type="chain" id="PRO_5047434228" description="SH3b domain-containing protein" evidence="1">
    <location>
        <begin position="31"/>
        <end position="349"/>
    </location>
</feature>
<evidence type="ECO:0000313" key="3">
    <source>
        <dbReference type="EMBL" id="BCZ45054.1"/>
    </source>
</evidence>
<proteinExistence type="predicted"/>
<keyword evidence="4" id="KW-1185">Reference proteome</keyword>
<sequence length="349" mass="39080">MNSKKKVLLSLLIISIVASNISFLEISASAATVDKSEAQKYTVNNKKAYVYNPELETDLKVRAVPDLNGDIQGYLYNYDNVEILDTVNTNGTVWDKITYNNNIAYVSDAYVQQYTSPTGGVVNVARNISKQFEVGDSTQIAGNFDGQGLSLGYFQWCVGQGTLQPLLNRMDREYNAEMKSIFGTNYDSIHNMILDTKENQLKWAKTINTSTNTIAQPWESQFVSLYNNQHFINIESDAESYYIGQAMLICDKYNLKTVRGFSLAFDIIVQNGSISSEAAKNIDTALKKNPNMIERDLLKVIANAIADTSTNNAEDIRSRKMAIVNGNGTVHSSMFYLDKNYGLSDNNWR</sequence>
<protein>
    <recommendedName>
        <fullName evidence="2">SH3b domain-containing protein</fullName>
    </recommendedName>
</protein>
<dbReference type="Proteomes" id="UP000824633">
    <property type="component" value="Chromosome"/>
</dbReference>
<dbReference type="InterPro" id="IPR003646">
    <property type="entry name" value="SH3-like_bac-type"/>
</dbReference>
<dbReference type="Pfam" id="PF08239">
    <property type="entry name" value="SH3_3"/>
    <property type="match status" value="1"/>
</dbReference>
<accession>A0ABM7T7Z0</accession>
<feature type="signal peptide" evidence="1">
    <location>
        <begin position="1"/>
        <end position="30"/>
    </location>
</feature>
<evidence type="ECO:0000313" key="4">
    <source>
        <dbReference type="Proteomes" id="UP000824633"/>
    </source>
</evidence>
<keyword evidence="1" id="KW-0732">Signal</keyword>
<gene>
    <name evidence="3" type="ORF">psyc5s11_11210</name>
</gene>
<dbReference type="Gene3D" id="2.30.30.40">
    <property type="entry name" value="SH3 Domains"/>
    <property type="match status" value="1"/>
</dbReference>
<reference evidence="4" key="1">
    <citation type="submission" date="2021-07" db="EMBL/GenBank/DDBJ databases">
        <title>Complete genome sequencing of a Clostridium isolate.</title>
        <authorList>
            <person name="Ueki A."/>
            <person name="Tonouchi A."/>
        </authorList>
    </citation>
    <scope>NUCLEOTIDE SEQUENCE [LARGE SCALE GENOMIC DNA]</scope>
    <source>
        <strain evidence="4">C5S11</strain>
    </source>
</reference>
<feature type="domain" description="SH3b" evidence="2">
    <location>
        <begin position="46"/>
        <end position="119"/>
    </location>
</feature>
<evidence type="ECO:0000256" key="1">
    <source>
        <dbReference type="SAM" id="SignalP"/>
    </source>
</evidence>
<dbReference type="EMBL" id="AP024849">
    <property type="protein sequence ID" value="BCZ45054.1"/>
    <property type="molecule type" value="Genomic_DNA"/>
</dbReference>